<dbReference type="InterPro" id="IPR002958">
    <property type="entry name" value="Occludin"/>
</dbReference>
<gene>
    <name evidence="20" type="ORF">scyTo_0013140</name>
</gene>
<keyword evidence="6 12" id="KW-0812">Transmembrane</keyword>
<dbReference type="PANTHER" id="PTHR23288">
    <property type="entry name" value="OCCLUDIN AND RNA POLYMERASE II ELONGATION FACTOR ELL"/>
    <property type="match status" value="1"/>
</dbReference>
<accession>A0A401NQ53</accession>
<reference evidence="20 21" key="1">
    <citation type="journal article" date="2018" name="Nat. Ecol. Evol.">
        <title>Shark genomes provide insights into elasmobranch evolution and the origin of vertebrates.</title>
        <authorList>
            <person name="Hara Y"/>
            <person name="Yamaguchi K"/>
            <person name="Onimaru K"/>
            <person name="Kadota M"/>
            <person name="Koyanagi M"/>
            <person name="Keeley SD"/>
            <person name="Tatsumi K"/>
            <person name="Tanaka K"/>
            <person name="Motone F"/>
            <person name="Kageyama Y"/>
            <person name="Nozu R"/>
            <person name="Adachi N"/>
            <person name="Nishimura O"/>
            <person name="Nakagawa R"/>
            <person name="Tanegashima C"/>
            <person name="Kiyatake I"/>
            <person name="Matsumoto R"/>
            <person name="Murakumo K"/>
            <person name="Nishida K"/>
            <person name="Terakita A"/>
            <person name="Kuratani S"/>
            <person name="Sato K"/>
            <person name="Hyodo S Kuraku.S."/>
        </authorList>
    </citation>
    <scope>NUCLEOTIDE SEQUENCE [LARGE SCALE GENOMIC DNA]</scope>
</reference>
<dbReference type="Gene3D" id="6.10.140.340">
    <property type="match status" value="1"/>
</dbReference>
<dbReference type="AlphaFoldDB" id="A0A401NQ53"/>
<evidence type="ECO:0000256" key="1">
    <source>
        <dbReference type="ARBA" id="ARBA00009171"/>
    </source>
</evidence>
<evidence type="ECO:0000256" key="15">
    <source>
        <dbReference type="SAM" id="Coils"/>
    </source>
</evidence>
<evidence type="ECO:0000313" key="20">
    <source>
        <dbReference type="EMBL" id="GCB62972.1"/>
    </source>
</evidence>
<dbReference type="PRINTS" id="PR01258">
    <property type="entry name" value="OCCLUDIN"/>
</dbReference>
<dbReference type="GO" id="GO:0070830">
    <property type="term" value="P:bicellular tight junction assembly"/>
    <property type="evidence" value="ECO:0007669"/>
    <property type="project" value="InterPro"/>
</dbReference>
<dbReference type="GO" id="GO:0016324">
    <property type="term" value="C:apical plasma membrane"/>
    <property type="evidence" value="ECO:0007669"/>
    <property type="project" value="TreeGrafter"/>
</dbReference>
<evidence type="ECO:0000313" key="21">
    <source>
        <dbReference type="Proteomes" id="UP000288216"/>
    </source>
</evidence>
<sequence length="520" mass="58182">MSSGRAFDSPPPYHSGSEYHHGSVYAPSKDIYDGEMRSQPAGSYYPDETQYFYKWSSPPGIIKILAILIIVMSIGIFACVASTLPWDMDYYGGGMGVGNGMGYGGYGGYGGAGAGFGSGTGYGYGAGVGAYGYGGGYTDPRAAKGFMIALAAVSFIGLLIVFIVLVSKARLSRSRKFYLILMIVCAVIGFIMFVATIVYIMGVNPTAQAAGSVFYNQLLTLCNQFYIPSTSGVYTNQYLYHYCVVEPQEALAIVMGFLIIIALGLIIFFAFKTRSKITRYGKENILWDKRYVQDEVPPNVEDWVNNVSGIPEELVGDGFSYKPNGSLYEPDYEHHRAQPNGVQPTHAPDVSIPLMSEQPAPNPSIRESDESKPSSQRKPNRKRRPGRAKRPETEDYETDYTTGAESCDELDEEDFESQYPSITSDQQRQDYKKEFDNDHQRYKHLQAELDDINKQFSQLDKQIDESEDDEQYQAIAAEYNRIKEMKNSADYREKKKLCKHLKTKLSHIKQMVSNYDNQKS</sequence>
<evidence type="ECO:0000256" key="4">
    <source>
        <dbReference type="ARBA" id="ARBA00022475"/>
    </source>
</evidence>
<protein>
    <recommendedName>
        <fullName evidence="2 12">Occludin</fullName>
    </recommendedName>
</protein>
<dbReference type="InterPro" id="IPR008253">
    <property type="entry name" value="Marvel"/>
</dbReference>
<organism evidence="20 21">
    <name type="scientific">Scyliorhinus torazame</name>
    <name type="common">Cloudy catshark</name>
    <name type="synonym">Catulus torazame</name>
    <dbReference type="NCBI Taxonomy" id="75743"/>
    <lineage>
        <taxon>Eukaryota</taxon>
        <taxon>Metazoa</taxon>
        <taxon>Chordata</taxon>
        <taxon>Craniata</taxon>
        <taxon>Vertebrata</taxon>
        <taxon>Chondrichthyes</taxon>
        <taxon>Elasmobranchii</taxon>
        <taxon>Galeomorphii</taxon>
        <taxon>Galeoidea</taxon>
        <taxon>Carcharhiniformes</taxon>
        <taxon>Scyliorhinidae</taxon>
        <taxon>Scyliorhinus</taxon>
    </lineage>
</organism>
<dbReference type="Pfam" id="PF07303">
    <property type="entry name" value="Occludin_ELL"/>
    <property type="match status" value="1"/>
</dbReference>
<feature type="disulfide bond" evidence="13">
    <location>
        <begin position="222"/>
        <end position="243"/>
    </location>
</feature>
<dbReference type="GO" id="GO:0031410">
    <property type="term" value="C:cytoplasmic vesicle"/>
    <property type="evidence" value="ECO:0007669"/>
    <property type="project" value="TreeGrafter"/>
</dbReference>
<feature type="transmembrane region" description="Helical" evidence="17">
    <location>
        <begin position="250"/>
        <end position="271"/>
    </location>
</feature>
<evidence type="ECO:0000256" key="9">
    <source>
        <dbReference type="ARBA" id="ARBA00023054"/>
    </source>
</evidence>
<keyword evidence="5" id="KW-0597">Phosphoprotein</keyword>
<dbReference type="InterPro" id="IPR010844">
    <property type="entry name" value="Occludin_ELL"/>
</dbReference>
<evidence type="ECO:0000256" key="2">
    <source>
        <dbReference type="ARBA" id="ARBA00016772"/>
    </source>
</evidence>
<dbReference type="PIRSF" id="PIRSF005993">
    <property type="entry name" value="Occludin"/>
    <property type="match status" value="1"/>
</dbReference>
<keyword evidence="3 12" id="KW-0796">Tight junction</keyword>
<evidence type="ECO:0000256" key="3">
    <source>
        <dbReference type="ARBA" id="ARBA00022427"/>
    </source>
</evidence>
<comment type="function">
    <text evidence="12">May play a role in the formation and regulation of the tight junction (TJ) paracellular permeability barrier.</text>
</comment>
<evidence type="ECO:0000256" key="16">
    <source>
        <dbReference type="SAM" id="MobiDB-lite"/>
    </source>
</evidence>
<comment type="caution">
    <text evidence="20">The sequence shown here is derived from an EMBL/GenBank/DDBJ whole genome shotgun (WGS) entry which is preliminary data.</text>
</comment>
<feature type="transmembrane region" description="Helical" evidence="17">
    <location>
        <begin position="178"/>
        <end position="201"/>
    </location>
</feature>
<evidence type="ECO:0000256" key="17">
    <source>
        <dbReference type="SAM" id="Phobius"/>
    </source>
</evidence>
<dbReference type="GO" id="GO:0005923">
    <property type="term" value="C:bicellular tight junction"/>
    <property type="evidence" value="ECO:0007669"/>
    <property type="project" value="UniProtKB-SubCell"/>
</dbReference>
<dbReference type="PROSITE" id="PS51225">
    <property type="entry name" value="MARVEL"/>
    <property type="match status" value="1"/>
</dbReference>
<evidence type="ECO:0000256" key="6">
    <source>
        <dbReference type="ARBA" id="ARBA00022692"/>
    </source>
</evidence>
<keyword evidence="7 12" id="KW-0965">Cell junction</keyword>
<feature type="transmembrane region" description="Helical" evidence="17">
    <location>
        <begin position="64"/>
        <end position="86"/>
    </location>
</feature>
<evidence type="ECO:0000256" key="8">
    <source>
        <dbReference type="ARBA" id="ARBA00022989"/>
    </source>
</evidence>
<evidence type="ECO:0000256" key="14">
    <source>
        <dbReference type="PROSITE-ProRule" id="PRU01324"/>
    </source>
</evidence>
<evidence type="ECO:0000259" key="19">
    <source>
        <dbReference type="PROSITE" id="PS51980"/>
    </source>
</evidence>
<evidence type="ECO:0000256" key="7">
    <source>
        <dbReference type="ARBA" id="ARBA00022949"/>
    </source>
</evidence>
<keyword evidence="10 12" id="KW-0472">Membrane</keyword>
<dbReference type="OrthoDB" id="8867927at2759"/>
<feature type="compositionally biased region" description="Basic residues" evidence="16">
    <location>
        <begin position="378"/>
        <end position="388"/>
    </location>
</feature>
<evidence type="ECO:0000256" key="10">
    <source>
        <dbReference type="ARBA" id="ARBA00023136"/>
    </source>
</evidence>
<dbReference type="PROSITE" id="PS51980">
    <property type="entry name" value="OCEL"/>
    <property type="match status" value="1"/>
</dbReference>
<dbReference type="EMBL" id="BFAA01006596">
    <property type="protein sequence ID" value="GCB62972.1"/>
    <property type="molecule type" value="Genomic_DNA"/>
</dbReference>
<keyword evidence="11 13" id="KW-1015">Disulfide bond</keyword>
<dbReference type="STRING" id="75743.A0A401NQ53"/>
<evidence type="ECO:0000256" key="11">
    <source>
        <dbReference type="ARBA" id="ARBA00023157"/>
    </source>
</evidence>
<dbReference type="OMA" id="KIMAVIC"/>
<dbReference type="InterPro" id="IPR031176">
    <property type="entry name" value="ELL/occludin"/>
</dbReference>
<comment type="similarity">
    <text evidence="1 12 14">Belongs to the ELL/occludin family.</text>
</comment>
<dbReference type="SUPFAM" id="SSF144292">
    <property type="entry name" value="occludin/ELL-like"/>
    <property type="match status" value="1"/>
</dbReference>
<dbReference type="Pfam" id="PF01284">
    <property type="entry name" value="MARVEL"/>
    <property type="match status" value="1"/>
</dbReference>
<evidence type="ECO:0000259" key="18">
    <source>
        <dbReference type="PROSITE" id="PS51225"/>
    </source>
</evidence>
<feature type="domain" description="OCEL" evidence="19">
    <location>
        <begin position="413"/>
        <end position="520"/>
    </location>
</feature>
<dbReference type="Proteomes" id="UP000288216">
    <property type="component" value="Unassembled WGS sequence"/>
</dbReference>
<name>A0A401NQ53_SCYTO</name>
<feature type="region of interest" description="Disordered" evidence="16">
    <location>
        <begin position="1"/>
        <end position="21"/>
    </location>
</feature>
<keyword evidence="8 17" id="KW-1133">Transmembrane helix</keyword>
<evidence type="ECO:0000256" key="5">
    <source>
        <dbReference type="ARBA" id="ARBA00022553"/>
    </source>
</evidence>
<keyword evidence="4" id="KW-1003">Cell membrane</keyword>
<feature type="region of interest" description="Disordered" evidence="16">
    <location>
        <begin position="326"/>
        <end position="428"/>
    </location>
</feature>
<evidence type="ECO:0000256" key="13">
    <source>
        <dbReference type="PIRSR" id="PIRSR005993-1"/>
    </source>
</evidence>
<evidence type="ECO:0000256" key="12">
    <source>
        <dbReference type="PIRNR" id="PIRNR005993"/>
    </source>
</evidence>
<dbReference type="PANTHER" id="PTHR23288:SF4">
    <property type="entry name" value="OCCLUDIN"/>
    <property type="match status" value="1"/>
</dbReference>
<keyword evidence="9 15" id="KW-0175">Coiled coil</keyword>
<keyword evidence="21" id="KW-1185">Reference proteome</keyword>
<feature type="coiled-coil region" evidence="15">
    <location>
        <begin position="428"/>
        <end position="469"/>
    </location>
</feature>
<feature type="transmembrane region" description="Helical" evidence="17">
    <location>
        <begin position="146"/>
        <end position="166"/>
    </location>
</feature>
<feature type="domain" description="MARVEL" evidence="18">
    <location>
        <begin position="57"/>
        <end position="275"/>
    </location>
</feature>
<feature type="compositionally biased region" description="Acidic residues" evidence="16">
    <location>
        <begin position="406"/>
        <end position="416"/>
    </location>
</feature>
<comment type="subcellular location">
    <subcellularLocation>
        <location evidence="12">Cell membrane</location>
        <topology evidence="12">Multi-pass membrane protein</topology>
    </subcellularLocation>
    <subcellularLocation>
        <location evidence="12">Cell junction</location>
        <location evidence="12">Tight junction</location>
    </subcellularLocation>
</comment>
<proteinExistence type="inferred from homology"/>